<dbReference type="EMBL" id="LN719696">
    <property type="protein sequence ID" value="CEP08546.1"/>
    <property type="molecule type" value="Genomic_DNA"/>
</dbReference>
<dbReference type="Proteomes" id="UP000054107">
    <property type="component" value="Unassembled WGS sequence"/>
</dbReference>
<name>A0A0B7NI12_9FUNG</name>
<keyword evidence="4" id="KW-1185">Reference proteome</keyword>
<organism evidence="3 4">
    <name type="scientific">Parasitella parasitica</name>
    <dbReference type="NCBI Taxonomy" id="35722"/>
    <lineage>
        <taxon>Eukaryota</taxon>
        <taxon>Fungi</taxon>
        <taxon>Fungi incertae sedis</taxon>
        <taxon>Mucoromycota</taxon>
        <taxon>Mucoromycotina</taxon>
        <taxon>Mucoromycetes</taxon>
        <taxon>Mucorales</taxon>
        <taxon>Mucorineae</taxon>
        <taxon>Mucoraceae</taxon>
        <taxon>Parasitella</taxon>
    </lineage>
</organism>
<sequence length="83" mass="9240">MRSLSFMRYPTCYSVAKYFYRQNILTADELNTFLTNSKRQQIATVFPPNVTTAITTQQPPSSASHPPEAIQSPPAASDTTTQL</sequence>
<gene>
    <name evidence="3" type="primary">PARPA_11336.1 scaffold 43735</name>
    <name evidence="2" type="synonym">PARPA_01881.1 scaffold 1776</name>
</gene>
<evidence type="ECO:0000256" key="1">
    <source>
        <dbReference type="SAM" id="MobiDB-lite"/>
    </source>
</evidence>
<accession>A0A0B7NI12</accession>
<evidence type="ECO:0000313" key="4">
    <source>
        <dbReference type="Proteomes" id="UP000054107"/>
    </source>
</evidence>
<dbReference type="AlphaFoldDB" id="A0A0B7NI12"/>
<protein>
    <submittedName>
        <fullName evidence="3">Uncharacterized protein</fullName>
    </submittedName>
</protein>
<dbReference type="EMBL" id="LN733547">
    <property type="protein sequence ID" value="CEP17047.1"/>
    <property type="molecule type" value="Genomic_DNA"/>
</dbReference>
<evidence type="ECO:0000313" key="2">
    <source>
        <dbReference type="EMBL" id="CEP08546.1"/>
    </source>
</evidence>
<feature type="compositionally biased region" description="Polar residues" evidence="1">
    <location>
        <begin position="51"/>
        <end position="64"/>
    </location>
</feature>
<proteinExistence type="predicted"/>
<reference evidence="3 4" key="1">
    <citation type="submission" date="2014-09" db="EMBL/GenBank/DDBJ databases">
        <authorList>
            <person name="Ellenberger Sabrina"/>
        </authorList>
    </citation>
    <scope>NUCLEOTIDE SEQUENCE [LARGE SCALE GENOMIC DNA]</scope>
    <source>
        <strain evidence="3 4">CBS 412.66</strain>
    </source>
</reference>
<evidence type="ECO:0000313" key="3">
    <source>
        <dbReference type="EMBL" id="CEP17047.1"/>
    </source>
</evidence>
<feature type="region of interest" description="Disordered" evidence="1">
    <location>
        <begin position="51"/>
        <end position="83"/>
    </location>
</feature>